<accession>A0A8J2YLT0</accession>
<feature type="domain" description="P68 RBP/TagC-like beta-propeller" evidence="1">
    <location>
        <begin position="62"/>
        <end position="315"/>
    </location>
</feature>
<dbReference type="EMBL" id="BMIR01000019">
    <property type="protein sequence ID" value="GGE51624.1"/>
    <property type="molecule type" value="Genomic_DNA"/>
</dbReference>
<dbReference type="Pfam" id="PF21311">
    <property type="entry name" value="Phage_RBD_prop"/>
    <property type="match status" value="1"/>
</dbReference>
<reference evidence="2" key="2">
    <citation type="submission" date="2020-09" db="EMBL/GenBank/DDBJ databases">
        <authorList>
            <person name="Sun Q."/>
            <person name="Zhou Y."/>
        </authorList>
    </citation>
    <scope>NUCLEOTIDE SEQUENCE</scope>
    <source>
        <strain evidence="2">CGMCC 1.15371</strain>
    </source>
</reference>
<evidence type="ECO:0000259" key="1">
    <source>
        <dbReference type="Pfam" id="PF21311"/>
    </source>
</evidence>
<organism evidence="2 3">
    <name type="scientific">Pullulanibacillus camelliae</name>
    <dbReference type="NCBI Taxonomy" id="1707096"/>
    <lineage>
        <taxon>Bacteria</taxon>
        <taxon>Bacillati</taxon>
        <taxon>Bacillota</taxon>
        <taxon>Bacilli</taxon>
        <taxon>Bacillales</taxon>
        <taxon>Sporolactobacillaceae</taxon>
        <taxon>Pullulanibacillus</taxon>
    </lineage>
</organism>
<protein>
    <recommendedName>
        <fullName evidence="1">P68 RBP/TagC-like beta-propeller domain-containing protein</fullName>
    </recommendedName>
</protein>
<dbReference type="SUPFAM" id="SSF63825">
    <property type="entry name" value="YWTD domain"/>
    <property type="match status" value="1"/>
</dbReference>
<keyword evidence="3" id="KW-1185">Reference proteome</keyword>
<sequence length="325" mass="37134">MIPPVMISELTDAHILSDHYRFFKTVEIAHAAGGRQQHVSFAKDNEQPTYFTTLSLYWKTLLQCMVVDEATGDIFATQVDHHLNSGEVQSFRIVRLNKNGEMLDWMACKYGGHGTTLGIENENGKVYIWSGYQDEQHHYKLVRVPYQPGVIIDGSEATTYNSFTPYYMTPITDQKNQRIAFRITDPEGRQVIELRRLEDVKKGVNHVLGRLQIPRQYTQTMQGVTIDGESLYWYTGDSNVDGISVPWRIIRFNMRTGKVDGVLKCDFGREGDGTWRDGFREPESLYLYTDPHTGQKKLLAGVVVGKPLKRVNKIYQLPLSAFKSS</sequence>
<comment type="caution">
    <text evidence="2">The sequence shown here is derived from an EMBL/GenBank/DDBJ whole genome shotgun (WGS) entry which is preliminary data.</text>
</comment>
<dbReference type="Proteomes" id="UP000628775">
    <property type="component" value="Unassembled WGS sequence"/>
</dbReference>
<reference evidence="2" key="1">
    <citation type="journal article" date="2014" name="Int. J. Syst. Evol. Microbiol.">
        <title>Complete genome sequence of Corynebacterium casei LMG S-19264T (=DSM 44701T), isolated from a smear-ripened cheese.</title>
        <authorList>
            <consortium name="US DOE Joint Genome Institute (JGI-PGF)"/>
            <person name="Walter F."/>
            <person name="Albersmeier A."/>
            <person name="Kalinowski J."/>
            <person name="Ruckert C."/>
        </authorList>
    </citation>
    <scope>NUCLEOTIDE SEQUENCE</scope>
    <source>
        <strain evidence="2">CGMCC 1.15371</strain>
    </source>
</reference>
<proteinExistence type="predicted"/>
<dbReference type="AlphaFoldDB" id="A0A8J2YLT0"/>
<gene>
    <name evidence="2" type="ORF">GCM10011391_33020</name>
</gene>
<dbReference type="InterPro" id="IPR048799">
    <property type="entry name" value="P68_RBP_TagC-like_beta-prop"/>
</dbReference>
<name>A0A8J2YLT0_9BACL</name>
<evidence type="ECO:0000313" key="3">
    <source>
        <dbReference type="Proteomes" id="UP000628775"/>
    </source>
</evidence>
<dbReference type="RefSeq" id="WP_188696880.1">
    <property type="nucleotide sequence ID" value="NZ_BMIR01000019.1"/>
</dbReference>
<evidence type="ECO:0000313" key="2">
    <source>
        <dbReference type="EMBL" id="GGE51624.1"/>
    </source>
</evidence>